<feature type="compositionally biased region" description="Pro residues" evidence="1">
    <location>
        <begin position="55"/>
        <end position="69"/>
    </location>
</feature>
<evidence type="ECO:0000256" key="1">
    <source>
        <dbReference type="SAM" id="MobiDB-lite"/>
    </source>
</evidence>
<protein>
    <submittedName>
        <fullName evidence="2">Uncharacterized protein</fullName>
    </submittedName>
</protein>
<feature type="compositionally biased region" description="Low complexity" evidence="1">
    <location>
        <begin position="70"/>
        <end position="119"/>
    </location>
</feature>
<organism evidence="2">
    <name type="scientific">Tanacetum cinerariifolium</name>
    <name type="common">Dalmatian daisy</name>
    <name type="synonym">Chrysanthemum cinerariifolium</name>
    <dbReference type="NCBI Taxonomy" id="118510"/>
    <lineage>
        <taxon>Eukaryota</taxon>
        <taxon>Viridiplantae</taxon>
        <taxon>Streptophyta</taxon>
        <taxon>Embryophyta</taxon>
        <taxon>Tracheophyta</taxon>
        <taxon>Spermatophyta</taxon>
        <taxon>Magnoliopsida</taxon>
        <taxon>eudicotyledons</taxon>
        <taxon>Gunneridae</taxon>
        <taxon>Pentapetalae</taxon>
        <taxon>asterids</taxon>
        <taxon>campanulids</taxon>
        <taxon>Asterales</taxon>
        <taxon>Asteraceae</taxon>
        <taxon>Asteroideae</taxon>
        <taxon>Anthemideae</taxon>
        <taxon>Anthemidinae</taxon>
        <taxon>Tanacetum</taxon>
    </lineage>
</organism>
<sequence length="405" mass="45502">MFESKSYEAHEDHKKLYDALEKSLERDYSDQLLSDLDEAHQKKGKRCDVPRTPSGSPPPQPLPPPPPPSAGASGAPGTSGASRSSQLSLPPLPPSTGTSGSAQQLGSEDPSSSKSTASAPYSMAWTTYDTRYESTGISRTQELSPMDSPVQDDSIFDEQIHLFDDEDFGNDHLPKADSRKDWWNPLPEEEIPATLEPAWTIPSSNVSDFENNWATALASTYETHAENSLLAKTGDMTNFLNCHVTIQSQFFFNKDLEYLRHGSKGSCHALSISKMKAASYPEFGLEMLKFYIDIHDSSSHRNEVRSNIRILSVVRIKAYSRYEYDYLSEIVLRRANLQEHTIVKKDFKNLHSSDFEDLDLLLLQGHLDHLPGSDKRMLSIAVKLWTQNLVIRQRFKDSQLGIESY</sequence>
<comment type="caution">
    <text evidence="2">The sequence shown here is derived from an EMBL/GenBank/DDBJ whole genome shotgun (WGS) entry which is preliminary data.</text>
</comment>
<gene>
    <name evidence="2" type="ORF">Tci_270510</name>
</gene>
<proteinExistence type="predicted"/>
<accession>A0A699H0Z8</accession>
<dbReference type="EMBL" id="BKCJ010083609">
    <property type="protein sequence ID" value="GEW98534.1"/>
    <property type="molecule type" value="Genomic_DNA"/>
</dbReference>
<name>A0A699H0Z8_TANCI</name>
<evidence type="ECO:0000313" key="2">
    <source>
        <dbReference type="EMBL" id="GEW98534.1"/>
    </source>
</evidence>
<dbReference type="AlphaFoldDB" id="A0A699H0Z8"/>
<feature type="compositionally biased region" description="Basic and acidic residues" evidence="1">
    <location>
        <begin position="37"/>
        <end position="49"/>
    </location>
</feature>
<reference evidence="2" key="1">
    <citation type="journal article" date="2019" name="Sci. Rep.">
        <title>Draft genome of Tanacetum cinerariifolium, the natural source of mosquito coil.</title>
        <authorList>
            <person name="Yamashiro T."/>
            <person name="Shiraishi A."/>
            <person name="Satake H."/>
            <person name="Nakayama K."/>
        </authorList>
    </citation>
    <scope>NUCLEOTIDE SEQUENCE</scope>
</reference>
<feature type="region of interest" description="Disordered" evidence="1">
    <location>
        <begin position="31"/>
        <end position="119"/>
    </location>
</feature>